<reference evidence="6" key="1">
    <citation type="journal article" date="2019" name="Int. J. Syst. Evol. Microbiol.">
        <title>The Global Catalogue of Microorganisms (GCM) 10K type strain sequencing project: providing services to taxonomists for standard genome sequencing and annotation.</title>
        <authorList>
            <consortium name="The Broad Institute Genomics Platform"/>
            <consortium name="The Broad Institute Genome Sequencing Center for Infectious Disease"/>
            <person name="Wu L."/>
            <person name="Ma J."/>
        </authorList>
    </citation>
    <scope>NUCLEOTIDE SEQUENCE [LARGE SCALE GENOMIC DNA]</scope>
    <source>
        <strain evidence="6">JCM 17927</strain>
    </source>
</reference>
<dbReference type="EMBL" id="BAABHD010000032">
    <property type="protein sequence ID" value="GAA4460196.1"/>
    <property type="molecule type" value="Genomic_DNA"/>
</dbReference>
<keyword evidence="6" id="KW-1185">Reference proteome</keyword>
<evidence type="ECO:0000313" key="6">
    <source>
        <dbReference type="Proteomes" id="UP001501175"/>
    </source>
</evidence>
<evidence type="ECO:0000313" key="5">
    <source>
        <dbReference type="EMBL" id="GAA4460196.1"/>
    </source>
</evidence>
<feature type="transmembrane region" description="Helical" evidence="2">
    <location>
        <begin position="6"/>
        <end position="25"/>
    </location>
</feature>
<sequence length="446" mass="50337">MTHDNLRLLFTGSVWALFLLNAVQWGLYRQRIYGLFTLHTFSWLSSLFLYDNVLTLPASTSTLLMNLSMGFFKLNFLELVLVLFTHPGSSSRQWTRVAQALVVVYVLGGWIVWQPTKPNVVYEVMTHVFRILALLINLGAVWLAARRRDPVARLFLVGSAFMTLRGLLSLALFSGPKWPWATQDVYASANLVIQGMLMAELLCFSLCLTFLRRLQEVAQARQQAVTEQELVGEREQRRRESLEAELAVQQLEQEKMAVQLRALQGQVNPHFLFNSLNTLSSLIDESPRQAGEFVDELSSVYRYLLRANDNPLTTLRHELDFIRSYYHLLQTRHGTGIDLRIAVDDQYLGTQLPPLTLQLLVENAVKHNVVLPDQPLVITITTNPNGQLVVQNNLQRKASRVLSNGVGLSNILTQYRMLGQGLPTVYDGSGQFVVTLPLVCAQESAG</sequence>
<feature type="transmembrane region" description="Helical" evidence="2">
    <location>
        <begin position="152"/>
        <end position="173"/>
    </location>
</feature>
<evidence type="ECO:0000256" key="1">
    <source>
        <dbReference type="SAM" id="Coils"/>
    </source>
</evidence>
<dbReference type="PANTHER" id="PTHR34220:SF7">
    <property type="entry name" value="SENSOR HISTIDINE KINASE YPDA"/>
    <property type="match status" value="1"/>
</dbReference>
<keyword evidence="2" id="KW-1133">Transmembrane helix</keyword>
<gene>
    <name evidence="5" type="ORF">GCM10023189_34950</name>
</gene>
<feature type="transmembrane region" description="Helical" evidence="2">
    <location>
        <begin position="185"/>
        <end position="211"/>
    </location>
</feature>
<dbReference type="PANTHER" id="PTHR34220">
    <property type="entry name" value="SENSOR HISTIDINE KINASE YPDA"/>
    <property type="match status" value="1"/>
</dbReference>
<dbReference type="Pfam" id="PF07695">
    <property type="entry name" value="7TMR-DISM_7TM"/>
    <property type="match status" value="1"/>
</dbReference>
<keyword evidence="1" id="KW-0175">Coiled coil</keyword>
<keyword evidence="2" id="KW-0812">Transmembrane</keyword>
<dbReference type="InterPro" id="IPR050640">
    <property type="entry name" value="Bact_2-comp_sensor_kinase"/>
</dbReference>
<dbReference type="InterPro" id="IPR010559">
    <property type="entry name" value="Sig_transdc_His_kin_internal"/>
</dbReference>
<feature type="coiled-coil region" evidence="1">
    <location>
        <begin position="232"/>
        <end position="261"/>
    </location>
</feature>
<keyword evidence="2" id="KW-0472">Membrane</keyword>
<dbReference type="InterPro" id="IPR011623">
    <property type="entry name" value="7TMR_DISM_rcpt_extracell_dom1"/>
</dbReference>
<dbReference type="Pfam" id="PF06580">
    <property type="entry name" value="His_kinase"/>
    <property type="match status" value="1"/>
</dbReference>
<name>A0ABP8N4C2_9BACT</name>
<dbReference type="RefSeq" id="WP_345245293.1">
    <property type="nucleotide sequence ID" value="NZ_BAABHD010000032.1"/>
</dbReference>
<proteinExistence type="predicted"/>
<evidence type="ECO:0000259" key="3">
    <source>
        <dbReference type="Pfam" id="PF06580"/>
    </source>
</evidence>
<evidence type="ECO:0008006" key="7">
    <source>
        <dbReference type="Google" id="ProtNLM"/>
    </source>
</evidence>
<feature type="transmembrane region" description="Helical" evidence="2">
    <location>
        <begin position="96"/>
        <end position="113"/>
    </location>
</feature>
<dbReference type="Proteomes" id="UP001501175">
    <property type="component" value="Unassembled WGS sequence"/>
</dbReference>
<feature type="domain" description="7TM-DISM receptor extracellular" evidence="4">
    <location>
        <begin position="7"/>
        <end position="208"/>
    </location>
</feature>
<feature type="transmembrane region" description="Helical" evidence="2">
    <location>
        <begin position="125"/>
        <end position="145"/>
    </location>
</feature>
<feature type="transmembrane region" description="Helical" evidence="2">
    <location>
        <begin position="62"/>
        <end position="84"/>
    </location>
</feature>
<feature type="domain" description="Signal transduction histidine kinase internal region" evidence="3">
    <location>
        <begin position="259"/>
        <end position="334"/>
    </location>
</feature>
<evidence type="ECO:0000256" key="2">
    <source>
        <dbReference type="SAM" id="Phobius"/>
    </source>
</evidence>
<comment type="caution">
    <text evidence="5">The sequence shown here is derived from an EMBL/GenBank/DDBJ whole genome shotgun (WGS) entry which is preliminary data.</text>
</comment>
<evidence type="ECO:0000259" key="4">
    <source>
        <dbReference type="Pfam" id="PF07695"/>
    </source>
</evidence>
<protein>
    <recommendedName>
        <fullName evidence="7">Histidine kinase</fullName>
    </recommendedName>
</protein>
<organism evidence="5 6">
    <name type="scientific">Nibrella saemangeumensis</name>
    <dbReference type="NCBI Taxonomy" id="1084526"/>
    <lineage>
        <taxon>Bacteria</taxon>
        <taxon>Pseudomonadati</taxon>
        <taxon>Bacteroidota</taxon>
        <taxon>Cytophagia</taxon>
        <taxon>Cytophagales</taxon>
        <taxon>Spirosomataceae</taxon>
        <taxon>Nibrella</taxon>
    </lineage>
</organism>
<accession>A0ABP8N4C2</accession>